<evidence type="ECO:0000313" key="2">
    <source>
        <dbReference type="Proteomes" id="UP000048841"/>
    </source>
</evidence>
<evidence type="ECO:0000313" key="1">
    <source>
        <dbReference type="EMBL" id="CFQ70154.1"/>
    </source>
</evidence>
<dbReference type="RefSeq" id="WP_023160380.1">
    <property type="nucleotide sequence ID" value="NZ_CGBR01000027.1"/>
</dbReference>
<dbReference type="Proteomes" id="UP000048841">
    <property type="component" value="Unassembled WGS sequence"/>
</dbReference>
<proteinExistence type="predicted"/>
<organism evidence="1 2">
    <name type="scientific">Yersinia enterocolitica</name>
    <dbReference type="NCBI Taxonomy" id="630"/>
    <lineage>
        <taxon>Bacteria</taxon>
        <taxon>Pseudomonadati</taxon>
        <taxon>Pseudomonadota</taxon>
        <taxon>Gammaproteobacteria</taxon>
        <taxon>Enterobacterales</taxon>
        <taxon>Yersiniaceae</taxon>
        <taxon>Yersinia</taxon>
    </lineage>
</organism>
<dbReference type="InterPro" id="IPR018755">
    <property type="entry name" value="Phage_Mu_Gp48"/>
</dbReference>
<name>A0A0T7P7Y7_YEREN</name>
<reference evidence="1 2" key="1">
    <citation type="submission" date="2015-03" db="EMBL/GenBank/DDBJ databases">
        <authorList>
            <person name="Murphy D."/>
        </authorList>
    </citation>
    <scope>NUCLEOTIDE SEQUENCE [LARGE SCALE GENOMIC DNA]</scope>
    <source>
        <strain evidence="1 2">IP26249</strain>
    </source>
</reference>
<sequence>MDLTDSYSQLLKKLLPRGPAWEGDDPLLLGLAPSYSRAHRRGDGLMVEIDPRTTTELIDRYEQLAGLPDSCAPPGVQTLAQRQQRLDAKINVTGGINKAFYLAQLAALGYPDATITQFESDVFRCTSNCVDSLYADEWRYWWRVNMPHVTQITEMICVSVCSDSLRTWGDTTAECVINKLCPSHTYVTFLYPE</sequence>
<dbReference type="AlphaFoldDB" id="A0A0T7P7Y7"/>
<protein>
    <submittedName>
        <fullName evidence="1">Bacteriophage protein GP48</fullName>
    </submittedName>
</protein>
<accession>A0A0T7P7Y7</accession>
<dbReference type="Pfam" id="PF10076">
    <property type="entry name" value="Phage_Mu_Gp48"/>
    <property type="match status" value="1"/>
</dbReference>
<gene>
    <name evidence="1" type="ORF">ERS137941_03255</name>
</gene>
<dbReference type="EMBL" id="CGBR01000027">
    <property type="protein sequence ID" value="CFQ70154.1"/>
    <property type="molecule type" value="Genomic_DNA"/>
</dbReference>